<keyword evidence="3" id="KW-1185">Reference proteome</keyword>
<name>A0A2R6RI25_9APHY</name>
<evidence type="ECO:0000256" key="1">
    <source>
        <dbReference type="SAM" id="Phobius"/>
    </source>
</evidence>
<reference evidence="2 3" key="1">
    <citation type="submission" date="2018-02" db="EMBL/GenBank/DDBJ databases">
        <title>Genome sequence of the basidiomycete white-rot fungus Phlebia centrifuga.</title>
        <authorList>
            <person name="Granchi Z."/>
            <person name="Peng M."/>
            <person name="de Vries R.P."/>
            <person name="Hilden K."/>
            <person name="Makela M.R."/>
            <person name="Grigoriev I."/>
            <person name="Riley R."/>
        </authorList>
    </citation>
    <scope>NUCLEOTIDE SEQUENCE [LARGE SCALE GENOMIC DNA]</scope>
    <source>
        <strain evidence="2 3">FBCC195</strain>
    </source>
</reference>
<comment type="caution">
    <text evidence="2">The sequence shown here is derived from an EMBL/GenBank/DDBJ whole genome shotgun (WGS) entry which is preliminary data.</text>
</comment>
<feature type="transmembrane region" description="Helical" evidence="1">
    <location>
        <begin position="85"/>
        <end position="103"/>
    </location>
</feature>
<dbReference type="AlphaFoldDB" id="A0A2R6RI25"/>
<keyword evidence="1" id="KW-0812">Transmembrane</keyword>
<feature type="transmembrane region" description="Helical" evidence="1">
    <location>
        <begin position="38"/>
        <end position="58"/>
    </location>
</feature>
<keyword evidence="1" id="KW-1133">Transmembrane helix</keyword>
<keyword evidence="1" id="KW-0472">Membrane</keyword>
<dbReference type="Proteomes" id="UP000186601">
    <property type="component" value="Unassembled WGS sequence"/>
</dbReference>
<proteinExistence type="predicted"/>
<dbReference type="EMBL" id="MLYV02000256">
    <property type="protein sequence ID" value="PSS29673.1"/>
    <property type="molecule type" value="Genomic_DNA"/>
</dbReference>
<accession>A0A2R6RI25</accession>
<organism evidence="2 3">
    <name type="scientific">Hermanssonia centrifuga</name>
    <dbReference type="NCBI Taxonomy" id="98765"/>
    <lineage>
        <taxon>Eukaryota</taxon>
        <taxon>Fungi</taxon>
        <taxon>Dikarya</taxon>
        <taxon>Basidiomycota</taxon>
        <taxon>Agaricomycotina</taxon>
        <taxon>Agaricomycetes</taxon>
        <taxon>Polyporales</taxon>
        <taxon>Meruliaceae</taxon>
        <taxon>Hermanssonia</taxon>
    </lineage>
</organism>
<evidence type="ECO:0000313" key="3">
    <source>
        <dbReference type="Proteomes" id="UP000186601"/>
    </source>
</evidence>
<protein>
    <submittedName>
        <fullName evidence="2">Uncharacterized protein</fullName>
    </submittedName>
</protein>
<evidence type="ECO:0000313" key="2">
    <source>
        <dbReference type="EMBL" id="PSS29673.1"/>
    </source>
</evidence>
<gene>
    <name evidence="2" type="ORF">PHLCEN_2v2821</name>
</gene>
<sequence length="258" mass="28180">MWIAHFASGEYRERLLLTDLTICYTGLIAKPFAPRVPLAILALAGALPDAVFFLLQFLGIETFNLDAYIAESKRGCFPYSNDYPYSHSLAGMAASGVVLAVLYKLYARVPATPKDMLAIIAASASHFLLEWPSHRKDTKITPHDDTAFGAGLFDYPVATFVVENVIFFFGLWVYLTISPQGSKAGLQANPNLLKIVGAVMVVQQTIFCFGSAPTHETRWVHAPIFLTEILGSCWLLGLLDGQGHSVGVQTPDALKKAK</sequence>
<dbReference type="OrthoDB" id="10259742at2759"/>